<sequence>DTQHQFNAGESDWGFASFMPLKELYDLSRGYLVDDTFVVEAEVTVCGVVDSHIMEAPVITQLENCPIEPEEAAMEVPTAVQPEILPVEQPEVPLEAMPEVRTTTFLEAPVEVSLGAHSGALLEALPEVATSEGVAGVVDQVPHAAVKSENLCSKAPPAVPGTSTARELLGFGWPTGTRRRTRPLDAEANFFFNLVREVLAAGASVALDDIRGQLEDITGSYFLAGLPKAPWMDFIRHVWSFVVCRWHLEEARLKHRAELVTQLATLEEGAAGEEEKAQQAAEAVRLHQCSYDEAAAAATDLESRIEVLKIDLGKVHSQMETHRSEVFHQERCREEHVCRASRMRATMNLLCQQMEAPPEGLPSVDEVMERNPLNQAPPPLTS</sequence>
<feature type="non-terminal residue" evidence="5">
    <location>
        <position position="1"/>
    </location>
</feature>
<dbReference type="PANTHER" id="PTHR46236">
    <property type="entry name" value="TRAF-LIKE SUPERFAMILY PROTEIN"/>
    <property type="match status" value="1"/>
</dbReference>
<dbReference type="PROSITE" id="PS50144">
    <property type="entry name" value="MATH"/>
    <property type="match status" value="1"/>
</dbReference>
<dbReference type="Gene3D" id="2.60.210.10">
    <property type="entry name" value="Apoptosis, Tumor Necrosis Factor Receptor Associated Protein 2, Chain A"/>
    <property type="match status" value="1"/>
</dbReference>
<dbReference type="InterPro" id="IPR050804">
    <property type="entry name" value="MCC"/>
</dbReference>
<reference evidence="5" key="1">
    <citation type="submission" date="2015-07" db="EMBL/GenBank/DDBJ databases">
        <title>Transcriptome Assembly of Anthurium amnicola.</title>
        <authorList>
            <person name="Suzuki J."/>
        </authorList>
    </citation>
    <scope>NUCLEOTIDE SEQUENCE</scope>
</reference>
<dbReference type="CDD" id="cd00121">
    <property type="entry name" value="MATH"/>
    <property type="match status" value="1"/>
</dbReference>
<keyword evidence="1 2" id="KW-0175">Coiled coil</keyword>
<evidence type="ECO:0000256" key="1">
    <source>
        <dbReference type="ARBA" id="ARBA00023054"/>
    </source>
</evidence>
<evidence type="ECO:0000256" key="3">
    <source>
        <dbReference type="SAM" id="MobiDB-lite"/>
    </source>
</evidence>
<evidence type="ECO:0000313" key="5">
    <source>
        <dbReference type="EMBL" id="JAT62105.1"/>
    </source>
</evidence>
<dbReference type="PANTHER" id="PTHR46236:SF35">
    <property type="entry name" value="MATH DOMAIN-CONTAINING PROTEIN"/>
    <property type="match status" value="1"/>
</dbReference>
<dbReference type="GO" id="GO:0016787">
    <property type="term" value="F:hydrolase activity"/>
    <property type="evidence" value="ECO:0007669"/>
    <property type="project" value="UniProtKB-KW"/>
</dbReference>
<protein>
    <submittedName>
        <fullName evidence="5">Ubiquitin carboxyl-terminal hydrolase 12</fullName>
    </submittedName>
</protein>
<dbReference type="EMBL" id="GDJX01005831">
    <property type="protein sequence ID" value="JAT62105.1"/>
    <property type="molecule type" value="Transcribed_RNA"/>
</dbReference>
<feature type="coiled-coil region" evidence="2">
    <location>
        <begin position="263"/>
        <end position="311"/>
    </location>
</feature>
<accession>A0A1D1Z5E6</accession>
<feature type="region of interest" description="Disordered" evidence="3">
    <location>
        <begin position="357"/>
        <end position="382"/>
    </location>
</feature>
<dbReference type="SUPFAM" id="SSF49599">
    <property type="entry name" value="TRAF domain-like"/>
    <property type="match status" value="1"/>
</dbReference>
<gene>
    <name evidence="5" type="primary">UBP12_16</name>
    <name evidence="5" type="ORF">g.104549</name>
</gene>
<organism evidence="5">
    <name type="scientific">Anthurium amnicola</name>
    <dbReference type="NCBI Taxonomy" id="1678845"/>
    <lineage>
        <taxon>Eukaryota</taxon>
        <taxon>Viridiplantae</taxon>
        <taxon>Streptophyta</taxon>
        <taxon>Embryophyta</taxon>
        <taxon>Tracheophyta</taxon>
        <taxon>Spermatophyta</taxon>
        <taxon>Magnoliopsida</taxon>
        <taxon>Liliopsida</taxon>
        <taxon>Araceae</taxon>
        <taxon>Pothoideae</taxon>
        <taxon>Potheae</taxon>
        <taxon>Anthurium</taxon>
    </lineage>
</organism>
<feature type="domain" description="MATH" evidence="4">
    <location>
        <begin position="1"/>
        <end position="43"/>
    </location>
</feature>
<dbReference type="Pfam" id="PF22486">
    <property type="entry name" value="MATH_2"/>
    <property type="match status" value="1"/>
</dbReference>
<dbReference type="InterPro" id="IPR002083">
    <property type="entry name" value="MATH/TRAF_dom"/>
</dbReference>
<keyword evidence="5" id="KW-0378">Hydrolase</keyword>
<evidence type="ECO:0000256" key="2">
    <source>
        <dbReference type="SAM" id="Coils"/>
    </source>
</evidence>
<dbReference type="AlphaFoldDB" id="A0A1D1Z5E6"/>
<dbReference type="InterPro" id="IPR008974">
    <property type="entry name" value="TRAF-like"/>
</dbReference>
<proteinExistence type="predicted"/>
<name>A0A1D1Z5E6_9ARAE</name>
<evidence type="ECO:0000259" key="4">
    <source>
        <dbReference type="PROSITE" id="PS50144"/>
    </source>
</evidence>